<protein>
    <submittedName>
        <fullName evidence="2">SPP1 gp7 family phage putative head morphogenesis protein</fullName>
    </submittedName>
</protein>
<dbReference type="Pfam" id="PF04233">
    <property type="entry name" value="Phage_Mu_F"/>
    <property type="match status" value="1"/>
</dbReference>
<gene>
    <name evidence="2" type="ORF">HMPREF9021_02694</name>
</gene>
<evidence type="ECO:0000313" key="3">
    <source>
        <dbReference type="Proteomes" id="UP000017813"/>
    </source>
</evidence>
<dbReference type="KEGG" id="smur:BWP33_08840"/>
<evidence type="ECO:0000313" key="2">
    <source>
        <dbReference type="EMBL" id="EJZ50063.1"/>
    </source>
</evidence>
<keyword evidence="3" id="KW-1185">Reference proteome</keyword>
<feature type="domain" description="Phage head morphogenesis" evidence="1">
    <location>
        <begin position="58"/>
        <end position="186"/>
    </location>
</feature>
<dbReference type="RefSeq" id="WP_002643110.1">
    <property type="nucleotide sequence ID" value="NZ_JH815320.1"/>
</dbReference>
<reference evidence="2 3" key="1">
    <citation type="submission" date="2010-03" db="EMBL/GenBank/DDBJ databases">
        <authorList>
            <consortium name="The Broad Institute Genome Sequencing Platform"/>
            <person name="Ward D."/>
            <person name="Earl A."/>
            <person name="Feldgarden M."/>
            <person name="Gevers D."/>
            <person name="Young S."/>
            <person name="Zeng Q."/>
            <person name="Koehrsen M."/>
            <person name="Alvarado L."/>
            <person name="Berlin A.M."/>
            <person name="Borenstein D."/>
            <person name="Chapman S.B."/>
            <person name="Chen Z."/>
            <person name="Engels R."/>
            <person name="Freedman E."/>
            <person name="Gellesch M."/>
            <person name="Goldberg J."/>
            <person name="Griggs A."/>
            <person name="Gujja S."/>
            <person name="Heilman E.R."/>
            <person name="Heiman D.I."/>
            <person name="Hepburn T.A."/>
            <person name="Howarth C."/>
            <person name="Jen D."/>
            <person name="Larson L."/>
            <person name="Mehta T."/>
            <person name="Park D."/>
            <person name="Pearson M."/>
            <person name="Richards J."/>
            <person name="Roberts A."/>
            <person name="Saif S."/>
            <person name="Shea T.D."/>
            <person name="Shenoy N."/>
            <person name="Sisk P."/>
            <person name="Stolte C."/>
            <person name="Sykes S.N."/>
            <person name="Walk T."/>
            <person name="White J."/>
            <person name="Yandava C."/>
            <person name="Izard J."/>
            <person name="Baranova O.V."/>
            <person name="Blanton J.M."/>
            <person name="Tanner A.C."/>
            <person name="Dewhirst F."/>
            <person name="Haas B."/>
            <person name="Nusbaum C."/>
            <person name="Birren B."/>
        </authorList>
    </citation>
    <scope>NUCLEOTIDE SEQUENCE [LARGE SCALE GENOMIC DNA]</scope>
    <source>
        <strain evidence="2 3">ATCC 29453</strain>
    </source>
</reference>
<organism evidence="2 3">
    <name type="scientific">Simonsiella muelleri ATCC 29453</name>
    <dbReference type="NCBI Taxonomy" id="641147"/>
    <lineage>
        <taxon>Bacteria</taxon>
        <taxon>Pseudomonadati</taxon>
        <taxon>Pseudomonadota</taxon>
        <taxon>Betaproteobacteria</taxon>
        <taxon>Neisseriales</taxon>
        <taxon>Neisseriaceae</taxon>
        <taxon>Simonsiella</taxon>
    </lineage>
</organism>
<dbReference type="STRING" id="641147.HMPREF9021_02694"/>
<dbReference type="HOGENOM" id="CLU_472422_0_0_4"/>
<dbReference type="AlphaFoldDB" id="U6Q1B7"/>
<dbReference type="EMBL" id="ADCY02000074">
    <property type="protein sequence ID" value="EJZ50063.1"/>
    <property type="molecule type" value="Genomic_DNA"/>
</dbReference>
<dbReference type="OrthoDB" id="9813502at2"/>
<dbReference type="Proteomes" id="UP000017813">
    <property type="component" value="Unassembled WGS sequence"/>
</dbReference>
<proteinExistence type="predicted"/>
<reference evidence="2 3" key="2">
    <citation type="submission" date="2011-10" db="EMBL/GenBank/DDBJ databases">
        <title>The Genome Sequence of Simonsiella muelleri ATCC 29453.</title>
        <authorList>
            <consortium name="The Broad Institute Genome Sequencing Platform"/>
            <consortium name="The Broad Institute Genome Sequencing Center for Infectious Disease"/>
            <person name="Earl A."/>
            <person name="Ward D."/>
            <person name="Feldgarden M."/>
            <person name="Gevers D."/>
            <person name="Izard J."/>
            <person name="Baranova O.V."/>
            <person name="Blanton J.M."/>
            <person name="Tanner A.C."/>
            <person name="Dewhirst F."/>
            <person name="Young S.K."/>
            <person name="Zeng Q."/>
            <person name="Gargeya S."/>
            <person name="Fitzgerald M."/>
            <person name="Haas B."/>
            <person name="Abouelleil A."/>
            <person name="Alvarado L."/>
            <person name="Arachchi H.M."/>
            <person name="Berlin A."/>
            <person name="Brown A."/>
            <person name="Chapman S.B."/>
            <person name="Chen Z."/>
            <person name="Dunbar C."/>
            <person name="Freedman E."/>
            <person name="Gearin G."/>
            <person name="Goldberg J."/>
            <person name="Griggs A."/>
            <person name="Gujja S."/>
            <person name="Heiman D."/>
            <person name="Howarth C."/>
            <person name="Larson L."/>
            <person name="Lui A."/>
            <person name="MacDonald P.J.P."/>
            <person name="Montmayeur A."/>
            <person name="Murphy C."/>
            <person name="Neiman D."/>
            <person name="Pearson M."/>
            <person name="Priest M."/>
            <person name="Roberts A."/>
            <person name="Saif S."/>
            <person name="Shea T."/>
            <person name="Shenoy N."/>
            <person name="Sisk P."/>
            <person name="Stolte C."/>
            <person name="Sykes S."/>
            <person name="Wortman J."/>
            <person name="Nusbaum C."/>
            <person name="Birren B."/>
        </authorList>
    </citation>
    <scope>NUCLEOTIDE SEQUENCE [LARGE SCALE GENOMIC DNA]</scope>
    <source>
        <strain evidence="2 3">ATCC 29453</strain>
    </source>
</reference>
<accession>U6Q1B7</accession>
<dbReference type="eggNOG" id="COG2369">
    <property type="taxonomic scope" value="Bacteria"/>
</dbReference>
<name>U6Q1B7_9NEIS</name>
<dbReference type="InterPro" id="IPR006528">
    <property type="entry name" value="Phage_head_morphogenesis_dom"/>
</dbReference>
<sequence>MTKPLIHFSSLLDRAAFEHLQNKTLLPSFSHYDVWLYEHSVGFTVAKMMDMDLLAETKSAVVSALENGTDFRDFKNRLKPYLMAKGWWGEQVMLDPVDGVAKTVQLGSTRRLRVIFQTNLATAYAAGQWARIQEDKQMFPYLKYIASTAEHKRQSHMTYYGKIWAADDPIWQSIFPPNGYGCQCTVRQLTKKQALRERNEDINRQPERFTEQQKINAQNGVLDDGTDDIQWVDFTNPRTGQTVKIPFDVTPTFAHNHNNRLEDLQNLLRDKHGLDIQEGIWDTLRQYIEKRGGNGNIDELIIAHANDIPNPKWHESSMAIMREGKRLYLKYIDLIKKANSIQQPHLAIIEIMKREGVELGLPSLKVASSQSELMQEMVEALQVYPTNWLKLSNQIGKIRVEGQANRAFHSFVTDTLIRDFTHGIKPRYLPFKEHINKNLCKHGDSLILSNLERTKQARMAIYIHEFAHRLQSIMPDLQDLFTRLFNERTKNDTIQKLNDMLPENGRIYDNKEKGKRNHFPNVYYGKLYKRGGLDEPLELMTMIFESLLGGESWRYQELDTRRELLYFGLAILVRWHK</sequence>
<comment type="caution">
    <text evidence="2">The sequence shown here is derived from an EMBL/GenBank/DDBJ whole genome shotgun (WGS) entry which is preliminary data.</text>
</comment>
<dbReference type="NCBIfam" id="TIGR01641">
    <property type="entry name" value="phageSPP1_gp7"/>
    <property type="match status" value="1"/>
</dbReference>
<evidence type="ECO:0000259" key="1">
    <source>
        <dbReference type="Pfam" id="PF04233"/>
    </source>
</evidence>